<reference evidence="16" key="1">
    <citation type="submission" date="2012-12" db="EMBL/GenBank/DDBJ databases">
        <authorList>
            <person name="Hellsten U."/>
            <person name="Grimwood J."/>
            <person name="Chapman J.A."/>
            <person name="Shapiro H."/>
            <person name="Aerts A."/>
            <person name="Otillar R.P."/>
            <person name="Terry A.Y."/>
            <person name="Boore J.L."/>
            <person name="Simakov O."/>
            <person name="Marletaz F."/>
            <person name="Cho S.-J."/>
            <person name="Edsinger-Gonzales E."/>
            <person name="Havlak P."/>
            <person name="Kuo D.-H."/>
            <person name="Larsson T."/>
            <person name="Lv J."/>
            <person name="Arendt D."/>
            <person name="Savage R."/>
            <person name="Osoegawa K."/>
            <person name="de Jong P."/>
            <person name="Lindberg D.R."/>
            <person name="Seaver E.C."/>
            <person name="Weisblat D.A."/>
            <person name="Putnam N.H."/>
            <person name="Grigoriev I.V."/>
            <person name="Rokhsar D.S."/>
        </authorList>
    </citation>
    <scope>NUCLEOTIDE SEQUENCE</scope>
    <source>
        <strain evidence="16">I ESC-2004</strain>
    </source>
</reference>
<dbReference type="GO" id="GO:0035005">
    <property type="term" value="F:1-phosphatidylinositol-4-phosphate 3-kinase activity"/>
    <property type="evidence" value="ECO:0007669"/>
    <property type="project" value="TreeGrafter"/>
</dbReference>
<dbReference type="PROSITE" id="PS51545">
    <property type="entry name" value="PIK_HELICAL"/>
    <property type="match status" value="1"/>
</dbReference>
<dbReference type="Gene3D" id="1.25.40.70">
    <property type="entry name" value="Phosphatidylinositol 3-kinase, accessory domain (PIK)"/>
    <property type="match status" value="1"/>
</dbReference>
<dbReference type="InterPro" id="IPR011009">
    <property type="entry name" value="Kinase-like_dom_sf"/>
</dbReference>
<evidence type="ECO:0000256" key="7">
    <source>
        <dbReference type="PROSITE-ProRule" id="PRU00880"/>
    </source>
</evidence>
<feature type="domain" description="PI3K/PI4K catalytic" evidence="9">
    <location>
        <begin position="762"/>
        <end position="1043"/>
    </location>
</feature>
<dbReference type="SMART" id="SM00145">
    <property type="entry name" value="PI3Ka"/>
    <property type="match status" value="1"/>
</dbReference>
<evidence type="ECO:0000313" key="16">
    <source>
        <dbReference type="Proteomes" id="UP000014760"/>
    </source>
</evidence>
<dbReference type="GO" id="GO:0043491">
    <property type="term" value="P:phosphatidylinositol 3-kinase/protein kinase B signal transduction"/>
    <property type="evidence" value="ECO:0007669"/>
    <property type="project" value="TreeGrafter"/>
</dbReference>
<evidence type="ECO:0000256" key="4">
    <source>
        <dbReference type="ARBA" id="ARBA00022741"/>
    </source>
</evidence>
<dbReference type="InterPro" id="IPR001263">
    <property type="entry name" value="PI3K_accessory_dom"/>
</dbReference>
<dbReference type="SUPFAM" id="SSF49562">
    <property type="entry name" value="C2 domain (Calcium/lipid-binding domain, CaLB)"/>
    <property type="match status" value="1"/>
</dbReference>
<dbReference type="Pfam" id="PF00794">
    <property type="entry name" value="PI3K_rbd"/>
    <property type="match status" value="1"/>
</dbReference>
<dbReference type="InterPro" id="IPR002420">
    <property type="entry name" value="PI3K-type_C2_dom"/>
</dbReference>
<organism evidence="14">
    <name type="scientific">Capitella teleta</name>
    <name type="common">Polychaete worm</name>
    <dbReference type="NCBI Taxonomy" id="283909"/>
    <lineage>
        <taxon>Eukaryota</taxon>
        <taxon>Metazoa</taxon>
        <taxon>Spiralia</taxon>
        <taxon>Lophotrochozoa</taxon>
        <taxon>Annelida</taxon>
        <taxon>Polychaeta</taxon>
        <taxon>Sedentaria</taxon>
        <taxon>Scolecida</taxon>
        <taxon>Capitellidae</taxon>
        <taxon>Capitella</taxon>
    </lineage>
</organism>
<evidence type="ECO:0000259" key="10">
    <source>
        <dbReference type="PROSITE" id="PS51544"/>
    </source>
</evidence>
<dbReference type="InterPro" id="IPR000341">
    <property type="entry name" value="PI3K_Ras-bd_dom"/>
</dbReference>
<feature type="compositionally biased region" description="Polar residues" evidence="8">
    <location>
        <begin position="313"/>
        <end position="323"/>
    </location>
</feature>
<dbReference type="GO" id="GO:0005524">
    <property type="term" value="F:ATP binding"/>
    <property type="evidence" value="ECO:0007669"/>
    <property type="project" value="UniProtKB-KW"/>
</dbReference>
<dbReference type="PANTHER" id="PTHR10048">
    <property type="entry name" value="PHOSPHATIDYLINOSITOL KINASE"/>
    <property type="match status" value="1"/>
</dbReference>
<reference evidence="14 16" key="2">
    <citation type="journal article" date="2013" name="Nature">
        <title>Insights into bilaterian evolution from three spiralian genomes.</title>
        <authorList>
            <person name="Simakov O."/>
            <person name="Marletaz F."/>
            <person name="Cho S.J."/>
            <person name="Edsinger-Gonzales E."/>
            <person name="Havlak P."/>
            <person name="Hellsten U."/>
            <person name="Kuo D.H."/>
            <person name="Larsson T."/>
            <person name="Lv J."/>
            <person name="Arendt D."/>
            <person name="Savage R."/>
            <person name="Osoegawa K."/>
            <person name="de Jong P."/>
            <person name="Grimwood J."/>
            <person name="Chapman J.A."/>
            <person name="Shapiro H."/>
            <person name="Aerts A."/>
            <person name="Otillar R.P."/>
            <person name="Terry A.Y."/>
            <person name="Boore J.L."/>
            <person name="Grigoriev I.V."/>
            <person name="Lindberg D.R."/>
            <person name="Seaver E.C."/>
            <person name="Weisblat D.A."/>
            <person name="Putnam N.H."/>
            <person name="Rokhsar D.S."/>
        </authorList>
    </citation>
    <scope>NUCLEOTIDE SEQUENCE</scope>
    <source>
        <strain evidence="14 16">I ESC-2004</strain>
    </source>
</reference>
<dbReference type="GO" id="GO:0032060">
    <property type="term" value="P:bleb assembly"/>
    <property type="evidence" value="ECO:0007669"/>
    <property type="project" value="UniProtKB-ARBA"/>
</dbReference>
<keyword evidence="3" id="KW-0808">Transferase</keyword>
<dbReference type="Gene3D" id="2.60.40.150">
    <property type="entry name" value="C2 domain"/>
    <property type="match status" value="1"/>
</dbReference>
<dbReference type="Pfam" id="PF00613">
    <property type="entry name" value="PI3Ka"/>
    <property type="match status" value="1"/>
</dbReference>
<dbReference type="PANTHER" id="PTHR10048:SF118">
    <property type="entry name" value="PI-3 KINASE"/>
    <property type="match status" value="1"/>
</dbReference>
<dbReference type="GO" id="GO:0005942">
    <property type="term" value="C:phosphatidylinositol 3-kinase complex"/>
    <property type="evidence" value="ECO:0007669"/>
    <property type="project" value="TreeGrafter"/>
</dbReference>
<dbReference type="PROSITE" id="PS50290">
    <property type="entry name" value="PI3_4_KINASE_3"/>
    <property type="match status" value="1"/>
</dbReference>
<dbReference type="Pfam" id="PF00454">
    <property type="entry name" value="PI3_PI4_kinase"/>
    <property type="match status" value="1"/>
</dbReference>
<dbReference type="InterPro" id="IPR015433">
    <property type="entry name" value="PI3/4_kinase"/>
</dbReference>
<reference evidence="15" key="3">
    <citation type="submission" date="2015-06" db="UniProtKB">
        <authorList>
            <consortium name="EnsemblMetazoa"/>
        </authorList>
    </citation>
    <scope>IDENTIFICATION</scope>
</reference>
<keyword evidence="6" id="KW-0067">ATP-binding</keyword>
<dbReference type="SMART" id="SM00144">
    <property type="entry name" value="PI3K_rbd"/>
    <property type="match status" value="1"/>
</dbReference>
<protein>
    <recommendedName>
        <fullName evidence="2">phosphatidylinositol 3-kinase</fullName>
        <ecNumber evidence="2">2.7.1.137</ecNumber>
    </recommendedName>
</protein>
<name>R7VIY3_CAPTE</name>
<dbReference type="FunCoup" id="R7VIY3">
    <property type="interactions" value="742"/>
</dbReference>
<dbReference type="SMART" id="SM00146">
    <property type="entry name" value="PI3Kc"/>
    <property type="match status" value="1"/>
</dbReference>
<dbReference type="PROSITE" id="PS51547">
    <property type="entry name" value="C2_PI3K"/>
    <property type="match status" value="1"/>
</dbReference>
<evidence type="ECO:0000256" key="3">
    <source>
        <dbReference type="ARBA" id="ARBA00022679"/>
    </source>
</evidence>
<dbReference type="InterPro" id="IPR003113">
    <property type="entry name" value="PI3K_ABD"/>
</dbReference>
<dbReference type="PROSITE" id="PS51546">
    <property type="entry name" value="PI3K_RBD"/>
    <property type="match status" value="1"/>
</dbReference>
<sequence>MVAQALNQLWSEDDECPLLLDCLLPTGIIIPLATSKHARIDEIKEMIWKEAPKYPLYSLLKDKNTYVLMCIDEMASKVELEDESQRLSEVRPFHPMVKVIEKKGNRAEKVINAQISILLGKGLREFDSLKSSEVSDFRRNMRVMTDRVAKERDSQPWLQRMKCLYPPDLASSSEMPAQIMDRIIDNFFRVVVHLDNETGVYYTFRIHCNSLPSDLVQMAIDKREKTTGIQLDSVENYILKVIGCEEFLIGDYPLSQFMYLRQKVSKGETPTFLLLSKHGVNEGDPPIVRPRGLSHRAHNTAPPPPPRPIRGGATSQRKPSQSSEKAKGHMLWEQKDMYKVTIQEVTNLTIVPEYSKIQVRSGIYHGDTGMCAVNTTKDCMVTEGVVTWNETITFELSIADIPRMARLCFLVESVAEKRKARQNTSGGRTGRVGRQEVNSLAWVNIPIFDYKGVLRTGPQVMYMWSITDDDILSEELLNPLGTVEQNPLTKYAVCINCIFENYNLDGPIYFPPFDTMNVDAVNKEKHLEQLRVMIARDPLHQLHEQDKELIWLLKYECQYHFPESLPKLVNSVQWNNHFSTAQMHALLQIWQTLEPEQALELLDCQYADKAVRSYAVKCLMKMSDRQLCQYLLQLVQVLKYELYLECDLVEFLLNRALNNQKIGHNFFWLLRSEMHVPSVSVRFGLILEAYCRGSQNHLRSLSRQVEALSRMASINQNIKNYKGARDKGRDRLQSVISQDSNMKAFSDIQSALNPSFKMKKPVVEQCTYMDSKMRPLKLVFENVDAGGQDIVIMYKQGDDLRKDMLTLQILRIMDNIWQEDGLDLRINPYQCLSTGQDEGLIDIVTLSTTLANIQKQHGLKLKSAFNKQCIYDWLRKYNPTDEKMEAAIEEFTLSCAGYCVATYVLGVADRHSDNIMVRQNGQLFHIDFGHILGHFKFKFGIKRERVPFVLTNDFVYVVQRGAENKNEEFKKFRDLCLQAFMALRSKSNFLISLFMMMMNTGIDELSSLKDVEYLKETLVPDLSEKDAKSHFLSKFQESLKNSWKTSMNNTFHNITRENN</sequence>
<dbReference type="STRING" id="283909.R7VIY3"/>
<dbReference type="InterPro" id="IPR018936">
    <property type="entry name" value="PI3/4_kinase_CS"/>
</dbReference>
<feature type="domain" description="PI3K-ABD" evidence="10">
    <location>
        <begin position="14"/>
        <end position="103"/>
    </location>
</feature>
<dbReference type="FunFam" id="1.10.1070.11:FF:000001">
    <property type="entry name" value="Phosphatidylinositol 4,5-bisphosphate 3-kinase catalytic subunit"/>
    <property type="match status" value="1"/>
</dbReference>
<dbReference type="Pfam" id="PF02192">
    <property type="entry name" value="PI3K_p85B"/>
    <property type="match status" value="1"/>
</dbReference>
<dbReference type="SMART" id="SM00143">
    <property type="entry name" value="PI3K_p85B"/>
    <property type="match status" value="1"/>
</dbReference>
<dbReference type="SUPFAM" id="SSF48371">
    <property type="entry name" value="ARM repeat"/>
    <property type="match status" value="1"/>
</dbReference>
<dbReference type="InterPro" id="IPR042236">
    <property type="entry name" value="PI3K_accessory_sf"/>
</dbReference>
<comment type="similarity">
    <text evidence="7">Belongs to the PI3/PI4-kinase family.</text>
</comment>
<dbReference type="GO" id="GO:0048015">
    <property type="term" value="P:phosphatidylinositol-mediated signaling"/>
    <property type="evidence" value="ECO:0007669"/>
    <property type="project" value="TreeGrafter"/>
</dbReference>
<dbReference type="SUPFAM" id="SSF56112">
    <property type="entry name" value="Protein kinase-like (PK-like)"/>
    <property type="match status" value="1"/>
</dbReference>
<keyword evidence="16" id="KW-1185">Reference proteome</keyword>
<feature type="domain" description="C2 PI3K-type" evidence="13">
    <location>
        <begin position="334"/>
        <end position="511"/>
    </location>
</feature>
<feature type="domain" description="PIK helical" evidence="11">
    <location>
        <begin position="516"/>
        <end position="693"/>
    </location>
</feature>
<dbReference type="PROSITE" id="PS51544">
    <property type="entry name" value="PI3K_ABD"/>
    <property type="match status" value="1"/>
</dbReference>
<dbReference type="CDD" id="cd05165">
    <property type="entry name" value="PI3Kc_I"/>
    <property type="match status" value="1"/>
</dbReference>
<dbReference type="GO" id="GO:0050920">
    <property type="term" value="P:regulation of chemotaxis"/>
    <property type="evidence" value="ECO:0007669"/>
    <property type="project" value="UniProtKB-ARBA"/>
</dbReference>
<dbReference type="EMBL" id="KB291874">
    <property type="protein sequence ID" value="ELU18517.1"/>
    <property type="molecule type" value="Genomic_DNA"/>
</dbReference>
<dbReference type="EC" id="2.7.1.137" evidence="2"/>
<dbReference type="InterPro" id="IPR000403">
    <property type="entry name" value="PI3/4_kinase_cat_dom"/>
</dbReference>
<evidence type="ECO:0000259" key="13">
    <source>
        <dbReference type="PROSITE" id="PS51547"/>
    </source>
</evidence>
<dbReference type="GO" id="GO:0016477">
    <property type="term" value="P:cell migration"/>
    <property type="evidence" value="ECO:0007669"/>
    <property type="project" value="TreeGrafter"/>
</dbReference>
<proteinExistence type="inferred from homology"/>
<evidence type="ECO:0000256" key="6">
    <source>
        <dbReference type="ARBA" id="ARBA00022840"/>
    </source>
</evidence>
<gene>
    <name evidence="14" type="ORF">CAPTEDRAFT_18019</name>
</gene>
<evidence type="ECO:0000256" key="8">
    <source>
        <dbReference type="SAM" id="MobiDB-lite"/>
    </source>
</evidence>
<feature type="region of interest" description="Disordered" evidence="8">
    <location>
        <begin position="283"/>
        <end position="328"/>
    </location>
</feature>
<keyword evidence="4" id="KW-0547">Nucleotide-binding</keyword>
<dbReference type="Proteomes" id="UP000014760">
    <property type="component" value="Unassembled WGS sequence"/>
</dbReference>
<dbReference type="GO" id="GO:0016303">
    <property type="term" value="F:1-phosphatidylinositol-3-kinase activity"/>
    <property type="evidence" value="ECO:0007669"/>
    <property type="project" value="UniProtKB-EC"/>
</dbReference>
<dbReference type="EnsemblMetazoa" id="CapteT18019">
    <property type="protein sequence ID" value="CapteP18019"/>
    <property type="gene ID" value="CapteG18019"/>
</dbReference>
<dbReference type="GO" id="GO:0005886">
    <property type="term" value="C:plasma membrane"/>
    <property type="evidence" value="ECO:0007669"/>
    <property type="project" value="TreeGrafter"/>
</dbReference>
<evidence type="ECO:0000259" key="12">
    <source>
        <dbReference type="PROSITE" id="PS51546"/>
    </source>
</evidence>
<dbReference type="InterPro" id="IPR036940">
    <property type="entry name" value="PI3/4_kinase_cat_sf"/>
</dbReference>
<evidence type="ECO:0000256" key="5">
    <source>
        <dbReference type="ARBA" id="ARBA00022777"/>
    </source>
</evidence>
<dbReference type="Gene3D" id="3.30.1010.10">
    <property type="entry name" value="Phosphatidylinositol 3-kinase Catalytic Subunit, Chain A, domain 4"/>
    <property type="match status" value="1"/>
</dbReference>
<evidence type="ECO:0000256" key="1">
    <source>
        <dbReference type="ARBA" id="ARBA00001498"/>
    </source>
</evidence>
<dbReference type="Gene3D" id="1.10.1070.11">
    <property type="entry name" value="Phosphatidylinositol 3-/4-kinase, catalytic domain"/>
    <property type="match status" value="1"/>
</dbReference>
<evidence type="ECO:0000259" key="11">
    <source>
        <dbReference type="PROSITE" id="PS51545"/>
    </source>
</evidence>
<dbReference type="OMA" id="KGCKQHV"/>
<dbReference type="Pfam" id="PF00792">
    <property type="entry name" value="PI3K_C2"/>
    <property type="match status" value="1"/>
</dbReference>
<evidence type="ECO:0000256" key="2">
    <source>
        <dbReference type="ARBA" id="ARBA00012073"/>
    </source>
</evidence>
<dbReference type="InterPro" id="IPR029071">
    <property type="entry name" value="Ubiquitin-like_domsf"/>
</dbReference>
<dbReference type="OrthoDB" id="67688at2759"/>
<comment type="catalytic activity">
    <reaction evidence="1">
        <text>a 1,2-diacyl-sn-glycero-3-phospho-(1D-myo-inositol) + ATP = a 1,2-diacyl-sn-glycero-3-phospho-(1D-myo-inositol-3-phosphate) + ADP + H(+)</text>
        <dbReference type="Rhea" id="RHEA:12709"/>
        <dbReference type="ChEBI" id="CHEBI:15378"/>
        <dbReference type="ChEBI" id="CHEBI:30616"/>
        <dbReference type="ChEBI" id="CHEBI:57880"/>
        <dbReference type="ChEBI" id="CHEBI:58088"/>
        <dbReference type="ChEBI" id="CHEBI:456216"/>
        <dbReference type="EC" id="2.7.1.137"/>
    </reaction>
</comment>
<dbReference type="GO" id="GO:0005737">
    <property type="term" value="C:cytoplasm"/>
    <property type="evidence" value="ECO:0007669"/>
    <property type="project" value="UniProtKB-ARBA"/>
</dbReference>
<dbReference type="InterPro" id="IPR035892">
    <property type="entry name" value="C2_domain_sf"/>
</dbReference>
<dbReference type="FunFam" id="3.30.1010.10:FF:000008">
    <property type="entry name" value="Phosphatidylinositol 4,5-bisphosphate 3-kinase catalytic subunit gamma"/>
    <property type="match status" value="1"/>
</dbReference>
<dbReference type="SUPFAM" id="SSF54236">
    <property type="entry name" value="Ubiquitin-like"/>
    <property type="match status" value="1"/>
</dbReference>
<keyword evidence="5" id="KW-0418">Kinase</keyword>
<evidence type="ECO:0000313" key="14">
    <source>
        <dbReference type="EMBL" id="ELU18517.1"/>
    </source>
</evidence>
<feature type="domain" description="PI3K-RBD" evidence="12">
    <location>
        <begin position="185"/>
        <end position="276"/>
    </location>
</feature>
<dbReference type="EMBL" id="AMQN01003777">
    <property type="status" value="NOT_ANNOTATED_CDS"/>
    <property type="molecule type" value="Genomic_DNA"/>
</dbReference>
<dbReference type="Gene3D" id="3.10.20.770">
    <property type="match status" value="1"/>
</dbReference>
<dbReference type="HOGENOM" id="CLU_002191_1_3_1"/>
<dbReference type="AlphaFoldDB" id="R7VIY3"/>
<dbReference type="PROSITE" id="PS00916">
    <property type="entry name" value="PI3_4_KINASE_2"/>
    <property type="match status" value="1"/>
</dbReference>
<dbReference type="InterPro" id="IPR016024">
    <property type="entry name" value="ARM-type_fold"/>
</dbReference>
<evidence type="ECO:0000259" key="9">
    <source>
        <dbReference type="PROSITE" id="PS50290"/>
    </source>
</evidence>
<evidence type="ECO:0000313" key="15">
    <source>
        <dbReference type="EnsemblMetazoa" id="CapteP18019"/>
    </source>
</evidence>
<accession>R7VIY3</accession>